<gene>
    <name evidence="1" type="ORF">FWILDA_LOCUS6946</name>
</gene>
<proteinExistence type="predicted"/>
<name>A0A9W4SN34_9GLOM</name>
<dbReference type="Proteomes" id="UP001153678">
    <property type="component" value="Unassembled WGS sequence"/>
</dbReference>
<protein>
    <submittedName>
        <fullName evidence="1">18085_t:CDS:1</fullName>
    </submittedName>
</protein>
<keyword evidence="2" id="KW-1185">Reference proteome</keyword>
<dbReference type="AlphaFoldDB" id="A0A9W4SN34"/>
<reference evidence="1" key="1">
    <citation type="submission" date="2022-08" db="EMBL/GenBank/DDBJ databases">
        <authorList>
            <person name="Kallberg Y."/>
            <person name="Tangrot J."/>
            <person name="Rosling A."/>
        </authorList>
    </citation>
    <scope>NUCLEOTIDE SEQUENCE</scope>
    <source>
        <strain evidence="1">Wild A</strain>
    </source>
</reference>
<evidence type="ECO:0000313" key="2">
    <source>
        <dbReference type="Proteomes" id="UP001153678"/>
    </source>
</evidence>
<organism evidence="1 2">
    <name type="scientific">Funneliformis geosporum</name>
    <dbReference type="NCBI Taxonomy" id="1117311"/>
    <lineage>
        <taxon>Eukaryota</taxon>
        <taxon>Fungi</taxon>
        <taxon>Fungi incertae sedis</taxon>
        <taxon>Mucoromycota</taxon>
        <taxon>Glomeromycotina</taxon>
        <taxon>Glomeromycetes</taxon>
        <taxon>Glomerales</taxon>
        <taxon>Glomeraceae</taxon>
        <taxon>Funneliformis</taxon>
    </lineage>
</organism>
<accession>A0A9W4SN34</accession>
<dbReference type="EMBL" id="CAMKVN010001315">
    <property type="protein sequence ID" value="CAI2175144.1"/>
    <property type="molecule type" value="Genomic_DNA"/>
</dbReference>
<evidence type="ECO:0000313" key="1">
    <source>
        <dbReference type="EMBL" id="CAI2175144.1"/>
    </source>
</evidence>
<comment type="caution">
    <text evidence="1">The sequence shown here is derived from an EMBL/GenBank/DDBJ whole genome shotgun (WGS) entry which is preliminary data.</text>
</comment>
<sequence>MFFDLRFKYFNWPTLDECDKCLSLLAISMIKKANNDETFTLN</sequence>